<dbReference type="SUPFAM" id="SSF55347">
    <property type="entry name" value="Glyceraldehyde-3-phosphate dehydrogenase-like, C-terminal domain"/>
    <property type="match status" value="1"/>
</dbReference>
<organism evidence="3">
    <name type="scientific">marine sediment metagenome</name>
    <dbReference type="NCBI Taxonomy" id="412755"/>
    <lineage>
        <taxon>unclassified sequences</taxon>
        <taxon>metagenomes</taxon>
        <taxon>ecological metagenomes</taxon>
    </lineage>
</organism>
<proteinExistence type="predicted"/>
<dbReference type="InterPro" id="IPR036291">
    <property type="entry name" value="NAD(P)-bd_dom_sf"/>
</dbReference>
<dbReference type="GO" id="GO:0000166">
    <property type="term" value="F:nucleotide binding"/>
    <property type="evidence" value="ECO:0007669"/>
    <property type="project" value="InterPro"/>
</dbReference>
<dbReference type="PANTHER" id="PTHR43818">
    <property type="entry name" value="BCDNA.GH03377"/>
    <property type="match status" value="1"/>
</dbReference>
<dbReference type="Pfam" id="PF02894">
    <property type="entry name" value="GFO_IDH_MocA_C"/>
    <property type="match status" value="1"/>
</dbReference>
<evidence type="ECO:0000259" key="2">
    <source>
        <dbReference type="Pfam" id="PF02894"/>
    </source>
</evidence>
<dbReference type="InterPro" id="IPR004104">
    <property type="entry name" value="Gfo/Idh/MocA-like_OxRdtase_C"/>
</dbReference>
<accession>A0A0F9X5N6</accession>
<protein>
    <submittedName>
        <fullName evidence="3">Uncharacterized protein</fullName>
    </submittedName>
</protein>
<dbReference type="PROSITE" id="PS51318">
    <property type="entry name" value="TAT"/>
    <property type="match status" value="1"/>
</dbReference>
<gene>
    <name evidence="3" type="ORF">LCGC14_0190200</name>
</gene>
<dbReference type="InterPro" id="IPR006311">
    <property type="entry name" value="TAT_signal"/>
</dbReference>
<dbReference type="InterPro" id="IPR019546">
    <property type="entry name" value="TAT_signal_bac_arc"/>
</dbReference>
<dbReference type="EMBL" id="LAZR01000080">
    <property type="protein sequence ID" value="KKN94196.1"/>
    <property type="molecule type" value="Genomic_DNA"/>
</dbReference>
<dbReference type="SUPFAM" id="SSF51735">
    <property type="entry name" value="NAD(P)-binding Rossmann-fold domains"/>
    <property type="match status" value="1"/>
</dbReference>
<dbReference type="Gene3D" id="3.40.50.720">
    <property type="entry name" value="NAD(P)-binding Rossmann-like Domain"/>
    <property type="match status" value="1"/>
</dbReference>
<reference evidence="3" key="1">
    <citation type="journal article" date="2015" name="Nature">
        <title>Complex archaea that bridge the gap between prokaryotes and eukaryotes.</title>
        <authorList>
            <person name="Spang A."/>
            <person name="Saw J.H."/>
            <person name="Jorgensen S.L."/>
            <person name="Zaremba-Niedzwiedzka K."/>
            <person name="Martijn J."/>
            <person name="Lind A.E."/>
            <person name="van Eijk R."/>
            <person name="Schleper C."/>
            <person name="Guy L."/>
            <person name="Ettema T.J."/>
        </authorList>
    </citation>
    <scope>NUCLEOTIDE SEQUENCE</scope>
</reference>
<name>A0A0F9X5N6_9ZZZZ</name>
<sequence>MSSNRRDFIKKTAIGAVGATLVGSSANAMTAKSYSKIIGANDRINVAIQGLGRRYSAYIPAIAYKKNNVELKYLCDVMKSQRDKAATEVASKLNYKPQLENDIRKILDDKEVDAIFMSTPDHWHAPGACMAMQAGKHVFLEKPCSHNPREGELVVAYQKKFNKVVQMGNQQRSAPESQEIIKEIHNGVIGDVYKATAFYVSARGRVPHQTKANPPEGLDWDLFQGPAPRKAYTDNTWDYNWHWYGWDFGTAEMGNNATHELDIARWALGVKYPEKVSVDSGKYHFKDDGWEMYDTMEATFKFAGNKTIKWDGNSRTGYHKYGNKYGRGTIVAGSEGTAYIDRGGYKLFDQKGGLIKENISTNEEAGTALGGGGDMSTLHTVNFFDAIRGKAELTSPIDEGAISQMLTHYANIASRIDDSFEIDETTGRIFNREAMKLWSRSYEPGWEIKPV</sequence>
<dbReference type="InterPro" id="IPR000683">
    <property type="entry name" value="Gfo/Idh/MocA-like_OxRdtase_N"/>
</dbReference>
<dbReference type="AlphaFoldDB" id="A0A0F9X5N6"/>
<dbReference type="Pfam" id="PF01408">
    <property type="entry name" value="GFO_IDH_MocA"/>
    <property type="match status" value="1"/>
</dbReference>
<dbReference type="NCBIfam" id="TIGR01409">
    <property type="entry name" value="TAT_signal_seq"/>
    <property type="match status" value="1"/>
</dbReference>
<comment type="caution">
    <text evidence="3">The sequence shown here is derived from an EMBL/GenBank/DDBJ whole genome shotgun (WGS) entry which is preliminary data.</text>
</comment>
<evidence type="ECO:0000313" key="3">
    <source>
        <dbReference type="EMBL" id="KKN94196.1"/>
    </source>
</evidence>
<dbReference type="InterPro" id="IPR050463">
    <property type="entry name" value="Gfo/Idh/MocA_oxidrdct_glycsds"/>
</dbReference>
<evidence type="ECO:0000259" key="1">
    <source>
        <dbReference type="Pfam" id="PF01408"/>
    </source>
</evidence>
<dbReference type="PANTHER" id="PTHR43818:SF5">
    <property type="entry name" value="OXIDOREDUCTASE FAMILY PROTEIN"/>
    <property type="match status" value="1"/>
</dbReference>
<feature type="domain" description="Gfo/Idh/MocA-like oxidoreductase C-terminal" evidence="2">
    <location>
        <begin position="183"/>
        <end position="407"/>
    </location>
</feature>
<dbReference type="Gene3D" id="3.30.360.10">
    <property type="entry name" value="Dihydrodipicolinate Reductase, domain 2"/>
    <property type="match status" value="1"/>
</dbReference>
<feature type="domain" description="Gfo/Idh/MocA-like oxidoreductase N-terminal" evidence="1">
    <location>
        <begin position="44"/>
        <end position="168"/>
    </location>
</feature>